<dbReference type="GO" id="GO:0016301">
    <property type="term" value="F:kinase activity"/>
    <property type="evidence" value="ECO:0007669"/>
    <property type="project" value="UniProtKB-KW"/>
</dbReference>
<evidence type="ECO:0000256" key="3">
    <source>
        <dbReference type="ARBA" id="ARBA00023306"/>
    </source>
</evidence>
<dbReference type="OMA" id="MSENEWR"/>
<keyword evidence="2 4" id="KW-0132">Cell division</keyword>
<keyword evidence="6" id="KW-1185">Reference proteome</keyword>
<dbReference type="Proteomes" id="UP000014680">
    <property type="component" value="Unassembled WGS sequence"/>
</dbReference>
<accession>A0A0A1TXY8</accession>
<evidence type="ECO:0000313" key="6">
    <source>
        <dbReference type="Proteomes" id="UP000014680"/>
    </source>
</evidence>
<dbReference type="EMBL" id="KB207005">
    <property type="protein sequence ID" value="ELP86257.1"/>
    <property type="molecule type" value="Genomic_DNA"/>
</dbReference>
<keyword evidence="5" id="KW-0808">Transferase</keyword>
<reference evidence="5 6" key="1">
    <citation type="submission" date="2012-10" db="EMBL/GenBank/DDBJ databases">
        <authorList>
            <person name="Zafar N."/>
            <person name="Inman J."/>
            <person name="Hall N."/>
            <person name="Lorenzi H."/>
            <person name="Caler E."/>
        </authorList>
    </citation>
    <scope>NUCLEOTIDE SEQUENCE [LARGE SCALE GENOMIC DNA]</scope>
    <source>
        <strain evidence="5 6">IP1</strain>
    </source>
</reference>
<comment type="similarity">
    <text evidence="1 4">Belongs to the CKS family.</text>
</comment>
<proteinExistence type="inferred from homology"/>
<sequence>MSVKDIYYSDRYKDPQFEYRHVILPDDIAKKVPKDRLMTEDEWRKLGVQQSLGWIHYDWFKPEPNVLLFRRPRTDV</sequence>
<dbReference type="GO" id="GO:0016538">
    <property type="term" value="F:cyclin-dependent protein serine/threonine kinase regulator activity"/>
    <property type="evidence" value="ECO:0007669"/>
    <property type="project" value="InterPro"/>
</dbReference>
<dbReference type="PANTHER" id="PTHR23415">
    <property type="entry name" value="CYCLIN-DEPENDENT KINASES REGULATORY SUBUNIT/60S RIBOSOME SUBUNIT BIOGENESIS PROTEIN NIP7"/>
    <property type="match status" value="1"/>
</dbReference>
<dbReference type="FunFam" id="3.30.170.10:FF:000001">
    <property type="entry name" value="Cyclin-dependent kinases regulatory subunit"/>
    <property type="match status" value="1"/>
</dbReference>
<dbReference type="InterPro" id="IPR000789">
    <property type="entry name" value="Cyclin-dep_kinase_reg-sub"/>
</dbReference>
<dbReference type="PRINTS" id="PR00296">
    <property type="entry name" value="CYCLINKINASE"/>
</dbReference>
<dbReference type="KEGG" id="eiv:EIN_113610"/>
<gene>
    <name evidence="5" type="ORF">EIN_113610</name>
</gene>
<organism evidence="5 6">
    <name type="scientific">Entamoeba invadens IP1</name>
    <dbReference type="NCBI Taxonomy" id="370355"/>
    <lineage>
        <taxon>Eukaryota</taxon>
        <taxon>Amoebozoa</taxon>
        <taxon>Evosea</taxon>
        <taxon>Archamoebae</taxon>
        <taxon>Mastigamoebida</taxon>
        <taxon>Entamoebidae</taxon>
        <taxon>Entamoeba</taxon>
    </lineage>
</organism>
<dbReference type="AlphaFoldDB" id="A0A0A1TXY8"/>
<dbReference type="SMART" id="SM01084">
    <property type="entry name" value="CKS"/>
    <property type="match status" value="1"/>
</dbReference>
<dbReference type="InterPro" id="IPR036858">
    <property type="entry name" value="Cyclin-dep_kinase_reg-sub_sf"/>
</dbReference>
<dbReference type="SUPFAM" id="SSF55637">
    <property type="entry name" value="Cell cycle regulatory proteins"/>
    <property type="match status" value="1"/>
</dbReference>
<protein>
    <recommendedName>
        <fullName evidence="4">Cyclin-dependent kinases regulatory subunit</fullName>
    </recommendedName>
</protein>
<dbReference type="VEuPathDB" id="AmoebaDB:EIN_113610"/>
<dbReference type="GO" id="GO:0051301">
    <property type="term" value="P:cell division"/>
    <property type="evidence" value="ECO:0007669"/>
    <property type="project" value="UniProtKB-UniRule"/>
</dbReference>
<keyword evidence="5" id="KW-0418">Kinase</keyword>
<evidence type="ECO:0000256" key="2">
    <source>
        <dbReference type="ARBA" id="ARBA00022618"/>
    </source>
</evidence>
<keyword evidence="3 4" id="KW-0131">Cell cycle</keyword>
<evidence type="ECO:0000256" key="1">
    <source>
        <dbReference type="ARBA" id="ARBA00007782"/>
    </source>
</evidence>
<dbReference type="OrthoDB" id="440676at2759"/>
<evidence type="ECO:0000313" key="5">
    <source>
        <dbReference type="EMBL" id="ELP86257.1"/>
    </source>
</evidence>
<evidence type="ECO:0000256" key="4">
    <source>
        <dbReference type="RuleBase" id="RU311113"/>
    </source>
</evidence>
<dbReference type="Pfam" id="PF01111">
    <property type="entry name" value="CKS"/>
    <property type="match status" value="1"/>
</dbReference>
<name>A0A0A1TXY8_ENTIV</name>
<comment type="function">
    <text evidence="4">Binds to the catalytic subunit of the cyclin dependent kinases and is essential for their biological function.</text>
</comment>
<dbReference type="Gene3D" id="3.30.170.10">
    <property type="entry name" value="Cyclin-dependent kinase, regulatory subunit"/>
    <property type="match status" value="1"/>
</dbReference>
<dbReference type="GeneID" id="14885221"/>
<dbReference type="RefSeq" id="XP_004185603.1">
    <property type="nucleotide sequence ID" value="XM_004185555.1"/>
</dbReference>